<protein>
    <recommendedName>
        <fullName evidence="3">Amidinotransferase</fullName>
    </recommendedName>
</protein>
<accession>A0A0A2F1W3</accession>
<dbReference type="EMBL" id="JQJD01000010">
    <property type="protein sequence ID" value="KGN82459.1"/>
    <property type="molecule type" value="Genomic_DNA"/>
</dbReference>
<dbReference type="AlphaFoldDB" id="A0A0A2F1W3"/>
<dbReference type="Proteomes" id="UP000030125">
    <property type="component" value="Unassembled WGS sequence"/>
</dbReference>
<organism evidence="1 2">
    <name type="scientific">Porphyromonas cangingivalis</name>
    <dbReference type="NCBI Taxonomy" id="36874"/>
    <lineage>
        <taxon>Bacteria</taxon>
        <taxon>Pseudomonadati</taxon>
        <taxon>Bacteroidota</taxon>
        <taxon>Bacteroidia</taxon>
        <taxon>Bacteroidales</taxon>
        <taxon>Porphyromonadaceae</taxon>
        <taxon>Porphyromonas</taxon>
    </lineage>
</organism>
<dbReference type="OrthoDB" id="9788268at2"/>
<reference evidence="1 2" key="1">
    <citation type="submission" date="2014-08" db="EMBL/GenBank/DDBJ databases">
        <title>Porphyromonas cangingivalis strain:COT-109_OH1386 Genome sequencing.</title>
        <authorList>
            <person name="Wallis C."/>
            <person name="Deusch O."/>
            <person name="O'Flynn C."/>
            <person name="Davis I."/>
            <person name="Jospin G."/>
            <person name="Darling A.E."/>
            <person name="Coil D.A."/>
            <person name="Alexiev A."/>
            <person name="Horsfall A."/>
            <person name="Kirkwood N."/>
            <person name="Harris S."/>
            <person name="Eisen J.A."/>
        </authorList>
    </citation>
    <scope>NUCLEOTIDE SEQUENCE [LARGE SCALE GENOMIC DNA]</scope>
    <source>
        <strain evidence="2">COT-109 OH1386</strain>
    </source>
</reference>
<dbReference type="SUPFAM" id="SSF55909">
    <property type="entry name" value="Pentein"/>
    <property type="match status" value="1"/>
</dbReference>
<dbReference type="PIRSF" id="PIRSF028188">
    <property type="entry name" value="Amdntrnsf_FN0238"/>
    <property type="match status" value="1"/>
</dbReference>
<dbReference type="PANTHER" id="PTHR43224:SF1">
    <property type="entry name" value="AMIDINOTRANSFERASE"/>
    <property type="match status" value="1"/>
</dbReference>
<dbReference type="PANTHER" id="PTHR43224">
    <property type="entry name" value="AMIDINOTRANSFERASE"/>
    <property type="match status" value="1"/>
</dbReference>
<evidence type="ECO:0000313" key="1">
    <source>
        <dbReference type="EMBL" id="KGN82459.1"/>
    </source>
</evidence>
<name>A0A0A2F1W3_PORCN</name>
<dbReference type="NCBIfam" id="NF046062">
    <property type="entry name" value="citrull_CtlX"/>
    <property type="match status" value="1"/>
</dbReference>
<sequence length="313" mass="35472">MENKAKQTTDTVFMVRPYNFTFNTHTAADNHFQTADPELIERSHELALAEFDAFVSLLRSNGVKVVVAEDTASPATPDSLFPNNWFSTHEDGTMILYPMYTDNRNKESYKNALFQTIKSAFNPTSITDLRTYRERGLMLEGTGCLILDRANKIVYACRSERISEPLLEIFCNEMGYKSVIFDALDKEGLPIYHTNVMMALAEKFAVICLECIRDDHQRAMILDSLKSTGHDIIEISLDQVYKYAGNMLSVRTHDTGYPLMVMSRQAYDSLTPDQVRHIESYARILAPSLITIETLGGGSARCMMGEIYKHSQQ</sequence>
<evidence type="ECO:0000313" key="2">
    <source>
        <dbReference type="Proteomes" id="UP000030125"/>
    </source>
</evidence>
<dbReference type="eggNOG" id="COG4874">
    <property type="taxonomic scope" value="Bacteria"/>
</dbReference>
<proteinExistence type="predicted"/>
<dbReference type="RefSeq" id="WP_036850733.1">
    <property type="nucleotide sequence ID" value="NZ_CALTZT010000094.1"/>
</dbReference>
<gene>
    <name evidence="1" type="ORF">HQ35_02570</name>
</gene>
<keyword evidence="2" id="KW-1185">Reference proteome</keyword>
<dbReference type="Pfam" id="PF19420">
    <property type="entry name" value="DDAH_eukar"/>
    <property type="match status" value="1"/>
</dbReference>
<evidence type="ECO:0008006" key="3">
    <source>
        <dbReference type="Google" id="ProtNLM"/>
    </source>
</evidence>
<dbReference type="Gene3D" id="3.75.10.10">
    <property type="entry name" value="L-arginine/glycine Amidinotransferase, Chain A"/>
    <property type="match status" value="1"/>
</dbReference>
<dbReference type="InterPro" id="IPR014541">
    <property type="entry name" value="Amdntrnsf_FN0238"/>
</dbReference>
<comment type="caution">
    <text evidence="1">The sequence shown here is derived from an EMBL/GenBank/DDBJ whole genome shotgun (WGS) entry which is preliminary data.</text>
</comment>
<dbReference type="STRING" id="36874.HQ34_04945"/>